<protein>
    <submittedName>
        <fullName evidence="4">Letm1 and ef-hand domain-containing</fullName>
    </submittedName>
</protein>
<keyword evidence="5" id="KW-1185">Reference proteome</keyword>
<dbReference type="PROSITE" id="PS50222">
    <property type="entry name" value="EF_HAND_2"/>
    <property type="match status" value="1"/>
</dbReference>
<gene>
    <name evidence="4" type="ORF">LYPA_23C008512</name>
</gene>
<feature type="domain" description="EF-hand" evidence="3">
    <location>
        <begin position="1"/>
        <end position="31"/>
    </location>
</feature>
<dbReference type="Proteomes" id="UP000386466">
    <property type="component" value="Unassembled WGS sequence"/>
</dbReference>
<feature type="non-terminal residue" evidence="4">
    <location>
        <position position="1"/>
    </location>
</feature>
<dbReference type="PROSITE" id="PS00018">
    <property type="entry name" value="EF_HAND_1"/>
    <property type="match status" value="1"/>
</dbReference>
<organism evidence="4 5">
    <name type="scientific">Lynx pardinus</name>
    <name type="common">Iberian lynx</name>
    <name type="synonym">Felis pardina</name>
    <dbReference type="NCBI Taxonomy" id="191816"/>
    <lineage>
        <taxon>Eukaryota</taxon>
        <taxon>Metazoa</taxon>
        <taxon>Chordata</taxon>
        <taxon>Craniata</taxon>
        <taxon>Vertebrata</taxon>
        <taxon>Euteleostomi</taxon>
        <taxon>Mammalia</taxon>
        <taxon>Eutheria</taxon>
        <taxon>Laurasiatheria</taxon>
        <taxon>Carnivora</taxon>
        <taxon>Feliformia</taxon>
        <taxon>Felidae</taxon>
        <taxon>Felinae</taxon>
        <taxon>Lynx</taxon>
    </lineage>
</organism>
<evidence type="ECO:0000256" key="2">
    <source>
        <dbReference type="SAM" id="MobiDB-lite"/>
    </source>
</evidence>
<accession>A0A485MIY0</accession>
<proteinExistence type="predicted"/>
<evidence type="ECO:0000256" key="1">
    <source>
        <dbReference type="SAM" id="Coils"/>
    </source>
</evidence>
<sequence length="168" mass="17880">LISLVSALDENKDGKVNIDDLVKVIELVDKEDIHISTGQVAEIVAMLEKEEKVEEKEKAKEKAEKEAAEGITSGFTRWHGAAVAPAVVAAHGPRGSRGGPGRTGAGRRLAECRTLAAPVPGGERTGRVDPRARGACGVQMGRRHARPSPALDKCPAVSLRTRVPARQR</sequence>
<feature type="region of interest" description="Disordered" evidence="2">
    <location>
        <begin position="140"/>
        <end position="168"/>
    </location>
</feature>
<evidence type="ECO:0000313" key="4">
    <source>
        <dbReference type="EMBL" id="VFV20419.1"/>
    </source>
</evidence>
<feature type="region of interest" description="Disordered" evidence="2">
    <location>
        <begin position="88"/>
        <end position="107"/>
    </location>
</feature>
<keyword evidence="1" id="KW-0175">Coiled coil</keyword>
<dbReference type="GO" id="GO:0005509">
    <property type="term" value="F:calcium ion binding"/>
    <property type="evidence" value="ECO:0007669"/>
    <property type="project" value="InterPro"/>
</dbReference>
<feature type="coiled-coil region" evidence="1">
    <location>
        <begin position="44"/>
        <end position="73"/>
    </location>
</feature>
<evidence type="ECO:0000313" key="5">
    <source>
        <dbReference type="Proteomes" id="UP000386466"/>
    </source>
</evidence>
<reference evidence="4 5" key="1">
    <citation type="submission" date="2019-01" db="EMBL/GenBank/DDBJ databases">
        <authorList>
            <person name="Alioto T."/>
            <person name="Alioto T."/>
        </authorList>
    </citation>
    <scope>NUCLEOTIDE SEQUENCE [LARGE SCALE GENOMIC DNA]</scope>
</reference>
<feature type="compositionally biased region" description="Gly residues" evidence="2">
    <location>
        <begin position="95"/>
        <end position="104"/>
    </location>
</feature>
<evidence type="ECO:0000259" key="3">
    <source>
        <dbReference type="PROSITE" id="PS50222"/>
    </source>
</evidence>
<dbReference type="AlphaFoldDB" id="A0A485MIY0"/>
<dbReference type="InterPro" id="IPR018247">
    <property type="entry name" value="EF_Hand_1_Ca_BS"/>
</dbReference>
<dbReference type="InterPro" id="IPR002048">
    <property type="entry name" value="EF_hand_dom"/>
</dbReference>
<name>A0A485MIY0_LYNPA</name>
<dbReference type="EMBL" id="CAAGRJ010002514">
    <property type="protein sequence ID" value="VFV20419.1"/>
    <property type="molecule type" value="Genomic_DNA"/>
</dbReference>